<dbReference type="SUPFAM" id="SSF53335">
    <property type="entry name" value="S-adenosyl-L-methionine-dependent methyltransferases"/>
    <property type="match status" value="1"/>
</dbReference>
<dbReference type="EMBL" id="JAPPUX010000004">
    <property type="protein sequence ID" value="MCY4727832.1"/>
    <property type="molecule type" value="Genomic_DNA"/>
</dbReference>
<gene>
    <name evidence="1" type="ORF">NYO98_16205</name>
</gene>
<name>A0ABT4CFT4_9ACTN</name>
<dbReference type="Pfam" id="PF13489">
    <property type="entry name" value="Methyltransf_23"/>
    <property type="match status" value="1"/>
</dbReference>
<dbReference type="Proteomes" id="UP001074726">
    <property type="component" value="Unassembled WGS sequence"/>
</dbReference>
<keyword evidence="1" id="KW-0808">Transferase</keyword>
<evidence type="ECO:0000313" key="1">
    <source>
        <dbReference type="EMBL" id="MCY4727832.1"/>
    </source>
</evidence>
<sequence>MSKTCRVCDRPVRRFAEGRVLGDTDVTYLQCGSCGLVMADDPTWLDRAYAEAIADLDVGLLDRCQILANVTSSVLRAEHLRGGRFLDWAGGYGVLTRLMRDRGYDFAHVDAYAANIFAAGFTGDPAGQRFDLVTAFEVLEHLTDPVGELASVASATDRLLVTTQVLPTPAPRPGGWDYYAPESGQHITFYTHRSLEVLAQRLGYDGVVTSSLVHLLHRGPVSRAARMLVRRPALGYGLGHLAAIADRRHSLMMRDHDAVRDRLAQGR</sequence>
<dbReference type="Gene3D" id="3.40.50.150">
    <property type="entry name" value="Vaccinia Virus protein VP39"/>
    <property type="match status" value="1"/>
</dbReference>
<reference evidence="1" key="1">
    <citation type="submission" date="2022-08" db="EMBL/GenBank/DDBJ databases">
        <title>Genome sequencing of Nocardioides sp. STR2.</title>
        <authorList>
            <person name="So Y."/>
        </authorList>
    </citation>
    <scope>NUCLEOTIDE SEQUENCE</scope>
    <source>
        <strain evidence="1">STR2</strain>
    </source>
</reference>
<dbReference type="RefSeq" id="WP_268112767.1">
    <property type="nucleotide sequence ID" value="NZ_JAPPUX010000004.1"/>
</dbReference>
<proteinExistence type="predicted"/>
<dbReference type="InterPro" id="IPR029063">
    <property type="entry name" value="SAM-dependent_MTases_sf"/>
</dbReference>
<evidence type="ECO:0000313" key="2">
    <source>
        <dbReference type="Proteomes" id="UP001074726"/>
    </source>
</evidence>
<dbReference type="GO" id="GO:0032259">
    <property type="term" value="P:methylation"/>
    <property type="evidence" value="ECO:0007669"/>
    <property type="project" value="UniProtKB-KW"/>
</dbReference>
<organism evidence="1 2">
    <name type="scientific">Nocardioides pini</name>
    <dbReference type="NCBI Taxonomy" id="2975053"/>
    <lineage>
        <taxon>Bacteria</taxon>
        <taxon>Bacillati</taxon>
        <taxon>Actinomycetota</taxon>
        <taxon>Actinomycetes</taxon>
        <taxon>Propionibacteriales</taxon>
        <taxon>Nocardioidaceae</taxon>
        <taxon>Nocardioides</taxon>
    </lineage>
</organism>
<comment type="caution">
    <text evidence="1">The sequence shown here is derived from an EMBL/GenBank/DDBJ whole genome shotgun (WGS) entry which is preliminary data.</text>
</comment>
<accession>A0ABT4CFT4</accession>
<keyword evidence="2" id="KW-1185">Reference proteome</keyword>
<dbReference type="GO" id="GO:0008168">
    <property type="term" value="F:methyltransferase activity"/>
    <property type="evidence" value="ECO:0007669"/>
    <property type="project" value="UniProtKB-KW"/>
</dbReference>
<protein>
    <submittedName>
        <fullName evidence="1">Class I SAM-dependent methyltransferase</fullName>
    </submittedName>
</protein>
<keyword evidence="1" id="KW-0489">Methyltransferase</keyword>